<evidence type="ECO:0000259" key="2">
    <source>
        <dbReference type="PROSITE" id="PS51711"/>
    </source>
</evidence>
<feature type="domain" description="FeoB-type G" evidence="2">
    <location>
        <begin position="26"/>
        <end position="188"/>
    </location>
</feature>
<keyword evidence="1" id="KW-1133">Transmembrane helix</keyword>
<feature type="transmembrane region" description="Helical" evidence="1">
    <location>
        <begin position="315"/>
        <end position="337"/>
    </location>
</feature>
<dbReference type="GO" id="GO:0015093">
    <property type="term" value="F:ferrous iron transmembrane transporter activity"/>
    <property type="evidence" value="ECO:0007669"/>
    <property type="project" value="TreeGrafter"/>
</dbReference>
<dbReference type="InterPro" id="IPR041069">
    <property type="entry name" value="FeoB_Cyto"/>
</dbReference>
<dbReference type="KEGG" id="ibu:IB211_02152c"/>
<dbReference type="eggNOG" id="COG0370">
    <property type="taxonomic scope" value="Bacteria"/>
</dbReference>
<dbReference type="PANTHER" id="PTHR43185">
    <property type="entry name" value="FERROUS IRON TRANSPORT PROTEIN B"/>
    <property type="match status" value="1"/>
</dbReference>
<reference evidence="4" key="2">
    <citation type="submission" date="2015-04" db="EMBL/GenBank/DDBJ databases">
        <title>A butyrogenic pathway from the amino acid lysine in a human gut commensal.</title>
        <authorList>
            <person name="de Vos W.M."/>
            <person name="Bui N.T.P."/>
            <person name="Plugge C.M."/>
            <person name="Ritari J."/>
        </authorList>
    </citation>
    <scope>NUCLEOTIDE SEQUENCE [LARGE SCALE GENOMIC DNA]</scope>
    <source>
        <strain evidence="4">AF211</strain>
    </source>
</reference>
<dbReference type="Pfam" id="PF07670">
    <property type="entry name" value="Gate"/>
    <property type="match status" value="1"/>
</dbReference>
<dbReference type="AlphaFoldDB" id="A0A0S2W5I3"/>
<keyword evidence="1" id="KW-0472">Membrane</keyword>
<accession>A0A0S2W5I3</accession>
<dbReference type="SUPFAM" id="SSF52540">
    <property type="entry name" value="P-loop containing nucleoside triphosphate hydrolases"/>
    <property type="match status" value="1"/>
</dbReference>
<dbReference type="Gene3D" id="1.10.287.1770">
    <property type="match status" value="1"/>
</dbReference>
<dbReference type="STRING" id="1297617.IB211_02152c"/>
<organism evidence="3 4">
    <name type="scientific">Intestinimonas butyriciproducens</name>
    <dbReference type="NCBI Taxonomy" id="1297617"/>
    <lineage>
        <taxon>Bacteria</taxon>
        <taxon>Bacillati</taxon>
        <taxon>Bacillota</taxon>
        <taxon>Clostridia</taxon>
        <taxon>Eubacteriales</taxon>
        <taxon>Intestinimonas</taxon>
    </lineage>
</organism>
<dbReference type="Proteomes" id="UP000064844">
    <property type="component" value="Chromosome"/>
</dbReference>
<reference evidence="3 4" key="1">
    <citation type="journal article" date="2015" name="Nat. Commun.">
        <title>Production of butyrate from lysine and the Amadori product fructoselysine by a human gut commensal.</title>
        <authorList>
            <person name="Bui T.P."/>
            <person name="Ritari J."/>
            <person name="Boeren S."/>
            <person name="de Waard P."/>
            <person name="Plugge C.M."/>
            <person name="de Vos W.M."/>
        </authorList>
    </citation>
    <scope>NUCLEOTIDE SEQUENCE [LARGE SCALE GENOMIC DNA]</scope>
    <source>
        <strain evidence="3 4">AF211</strain>
    </source>
</reference>
<dbReference type="Pfam" id="PF02421">
    <property type="entry name" value="FeoB_N"/>
    <property type="match status" value="1"/>
</dbReference>
<dbReference type="InterPro" id="IPR030389">
    <property type="entry name" value="G_FEOB_dom"/>
</dbReference>
<dbReference type="PROSITE" id="PS51711">
    <property type="entry name" value="G_FEOB"/>
    <property type="match status" value="1"/>
</dbReference>
<dbReference type="PATRIC" id="fig|1297617.4.peg.2218"/>
<protein>
    <submittedName>
        <fullName evidence="3">Ferrous iron transport protein B</fullName>
    </submittedName>
</protein>
<dbReference type="GO" id="GO:0005886">
    <property type="term" value="C:plasma membrane"/>
    <property type="evidence" value="ECO:0007669"/>
    <property type="project" value="TreeGrafter"/>
</dbReference>
<dbReference type="PANTHER" id="PTHR43185:SF2">
    <property type="entry name" value="FERROUS IRON TRANSPORT PROTEIN B"/>
    <property type="match status" value="1"/>
</dbReference>
<dbReference type="InterPro" id="IPR011642">
    <property type="entry name" value="Gate_dom"/>
</dbReference>
<dbReference type="GO" id="GO:0005525">
    <property type="term" value="F:GTP binding"/>
    <property type="evidence" value="ECO:0007669"/>
    <property type="project" value="InterPro"/>
</dbReference>
<proteinExistence type="predicted"/>
<dbReference type="EMBL" id="CP011307">
    <property type="protein sequence ID" value="ALP94543.1"/>
    <property type="molecule type" value="Genomic_DNA"/>
</dbReference>
<evidence type="ECO:0000313" key="4">
    <source>
        <dbReference type="Proteomes" id="UP000064844"/>
    </source>
</evidence>
<evidence type="ECO:0000313" key="3">
    <source>
        <dbReference type="EMBL" id="ALP94543.1"/>
    </source>
</evidence>
<sequence length="476" mass="51666">MGLTHTSTGAGAADAGLIIDRRSPEDRVIALAGNPNVGKSTVFNALTNLRQHTGNWPGKTVTNAQGRHTHRGRDYILVDLPGTYSLMAHSAEEEVARDFLCFGGADGAVVVCDATCLERNLNLVLQTLEITPRTVVCVNLMDEARSKGIEVDTAELSRLLGVPVVAAAAGRNEGLGQLMEAVADMAAAEEAPHTFRPGYPSAVERALARLEPVLARRLEGRLPARWTALRLLDQDPSLLCALEKFLEIDLMEDPEVRVALLEAQAGLKEEGLDQESLRETVVASLVRAGAEIAGETVTFHREDAARRDRQLDRILTSRATGIPVMLCLLAVVFWITIAGANVPSALLADGLFWVQDRLTDLFAYLQAPEWLHGALVLGVYRVLAWVISVMLPPMAIFFPLFTLLEDFGYLPRVAFVLDHAFQKARACGKQALTMCMGFGCNAAGIVGCRIIDSPRERLIAILTNNFVPCNGRFAPP</sequence>
<dbReference type="CDD" id="cd01879">
    <property type="entry name" value="FeoB"/>
    <property type="match status" value="1"/>
</dbReference>
<dbReference type="InterPro" id="IPR050860">
    <property type="entry name" value="FeoB_GTPase"/>
</dbReference>
<dbReference type="Gene3D" id="3.40.50.300">
    <property type="entry name" value="P-loop containing nucleotide triphosphate hydrolases"/>
    <property type="match status" value="1"/>
</dbReference>
<gene>
    <name evidence="3" type="ORF">IB211_02152c</name>
</gene>
<dbReference type="Pfam" id="PF17910">
    <property type="entry name" value="FeoB_Cyto"/>
    <property type="match status" value="1"/>
</dbReference>
<name>A0A0S2W5I3_9FIRM</name>
<evidence type="ECO:0000256" key="1">
    <source>
        <dbReference type="SAM" id="Phobius"/>
    </source>
</evidence>
<dbReference type="InterPro" id="IPR027417">
    <property type="entry name" value="P-loop_NTPase"/>
</dbReference>
<feature type="transmembrane region" description="Helical" evidence="1">
    <location>
        <begin position="382"/>
        <end position="404"/>
    </location>
</feature>
<keyword evidence="4" id="KW-1185">Reference proteome</keyword>
<keyword evidence="1" id="KW-0812">Transmembrane</keyword>